<accession>A0A3N1G901</accession>
<comment type="caution">
    <text evidence="2">The sequence shown here is derived from an EMBL/GenBank/DDBJ whole genome shotgun (WGS) entry which is preliminary data.</text>
</comment>
<proteinExistence type="predicted"/>
<dbReference type="InterPro" id="IPR043777">
    <property type="entry name" value="DUF5719"/>
</dbReference>
<sequence>MSAGRTGGPTEGPPRGGGAGDHGQGDDEREERPVTGSGSGWVPAAPTGSSPVPAGRRPDRPDREGRVTPRVVAAVVGLVLVAGTAAAAATAGSAGVAGTAPTAGGAVEVDAGPVTTSRGCGGGPVAAPDEGTDGDFATVVTPPDTRLRALATGAGTPLELVGAPATSTSTAGGAEPAADAAAEPVDGAAVLGGAAGSGGAASVRVTGATTAVPALGALATTSTPDGDLRGLAASSCAAPSSDAWLVGGATAAGTSTRLTLVNPGETTAEASLEVLTPEGLVQPPAGRGVVVPPGARVDLLLDALVPDVEGLAVHVTSTGGAVAPSLSVDRLSGVVARGVEEVTPGASPATSAVVPGVPTVAGSTAVLRLGVPGAEAADVSWDVVAAPDQAEAAALLSSATTVPAGSVVDVPLGGLPVGTSAVVVDADVPVLASVVVERAPGGAPAVADLAVAPSASPLAAGTAVVLPDAGAGLTSSLALTATGDVATTVDLAPVAADGTVGEAVPVELLGGTTAAVDPGALAPGAAGLVVTGVTGADGGAADVVAALVLTAAAVPESVAVVAPSAPPAAAGSTPVLVAPPGRWP</sequence>
<organism evidence="2 3">
    <name type="scientific">Pseudokineococcus lusitanus</name>
    <dbReference type="NCBI Taxonomy" id="763993"/>
    <lineage>
        <taxon>Bacteria</taxon>
        <taxon>Bacillati</taxon>
        <taxon>Actinomycetota</taxon>
        <taxon>Actinomycetes</taxon>
        <taxon>Kineosporiales</taxon>
        <taxon>Kineosporiaceae</taxon>
        <taxon>Pseudokineococcus</taxon>
    </lineage>
</organism>
<dbReference type="OrthoDB" id="3264966at2"/>
<name>A0A3N1G901_9ACTN</name>
<feature type="compositionally biased region" description="Basic and acidic residues" evidence="1">
    <location>
        <begin position="23"/>
        <end position="33"/>
    </location>
</feature>
<dbReference type="EMBL" id="RJKN01000010">
    <property type="protein sequence ID" value="ROP26725.1"/>
    <property type="molecule type" value="Genomic_DNA"/>
</dbReference>
<dbReference type="RefSeq" id="WP_123381262.1">
    <property type="nucleotide sequence ID" value="NZ_RJKN01000010.1"/>
</dbReference>
<protein>
    <submittedName>
        <fullName evidence="2">Uncharacterized protein</fullName>
    </submittedName>
</protein>
<gene>
    <name evidence="2" type="ORF">EDC03_3195</name>
</gene>
<dbReference type="AlphaFoldDB" id="A0A3N1G901"/>
<evidence type="ECO:0000313" key="3">
    <source>
        <dbReference type="Proteomes" id="UP000276232"/>
    </source>
</evidence>
<reference evidence="2 3" key="1">
    <citation type="journal article" date="2015" name="Stand. Genomic Sci.">
        <title>Genomic Encyclopedia of Bacterial and Archaeal Type Strains, Phase III: the genomes of soil and plant-associated and newly described type strains.</title>
        <authorList>
            <person name="Whitman W.B."/>
            <person name="Woyke T."/>
            <person name="Klenk H.P."/>
            <person name="Zhou Y."/>
            <person name="Lilburn T.G."/>
            <person name="Beck B.J."/>
            <person name="De Vos P."/>
            <person name="Vandamme P."/>
            <person name="Eisen J.A."/>
            <person name="Garrity G."/>
            <person name="Hugenholtz P."/>
            <person name="Kyrpides N.C."/>
        </authorList>
    </citation>
    <scope>NUCLEOTIDE SEQUENCE [LARGE SCALE GENOMIC DNA]</scope>
    <source>
        <strain evidence="2 3">CECT 7306</strain>
    </source>
</reference>
<keyword evidence="3" id="KW-1185">Reference proteome</keyword>
<dbReference type="InParanoid" id="A0A3N1G901"/>
<feature type="region of interest" description="Disordered" evidence="1">
    <location>
        <begin position="1"/>
        <end position="66"/>
    </location>
</feature>
<feature type="region of interest" description="Disordered" evidence="1">
    <location>
        <begin position="108"/>
        <end position="134"/>
    </location>
</feature>
<dbReference type="Pfam" id="PF18986">
    <property type="entry name" value="DUF5719"/>
    <property type="match status" value="1"/>
</dbReference>
<feature type="compositionally biased region" description="Basic and acidic residues" evidence="1">
    <location>
        <begin position="56"/>
        <end position="66"/>
    </location>
</feature>
<feature type="compositionally biased region" description="Gly residues" evidence="1">
    <location>
        <begin position="1"/>
        <end position="22"/>
    </location>
</feature>
<evidence type="ECO:0000256" key="1">
    <source>
        <dbReference type="SAM" id="MobiDB-lite"/>
    </source>
</evidence>
<evidence type="ECO:0000313" key="2">
    <source>
        <dbReference type="EMBL" id="ROP26725.1"/>
    </source>
</evidence>
<dbReference type="Proteomes" id="UP000276232">
    <property type="component" value="Unassembled WGS sequence"/>
</dbReference>